<dbReference type="SMART" id="SM00448">
    <property type="entry name" value="REC"/>
    <property type="match status" value="1"/>
</dbReference>
<sequence length="538" mass="62269">MVQLLLVDDEIHVVERFSSTIDWMSLGIEHVYKAYSGLEALALLEQFSIDIVITDIRMPGMSGLELVGEIRNRWPKTKCILLSGYSDFNYAKEAIVHQTEDYLLKPVTEANLVETVQRVMGKLQREWEEITSKQRLAYALKENLPLLRGNLLHDLLQGRKLSHAALLEKMQMLELSHYLDQCFTLMLVRLEEYFLQYDAHSLSLLEYAIGNMVEELFGDKFDIWYTKDAHDYLAFLLKPKQTSDEADDSTWVERTAALLQSAVSTYLKGKVSILVSGQGRFPEDLAGLYTRSVGAFRRRIGSEHELFMRLGDAQALPETQSPQSLYEPPTLIHLLEAARWDRIEEKLHLIFDELETGYGGSQEHVLEAYFSIASAYAYIAHKNGKQLFDLIGSDYDKMTEGLPFRSVNQLKDWSLRTLKQIRQDMDQETKDSRSVLIKQIQWFIDQHIGQDVSLQTIADHVYLHPVYVSKIYKLETGDNLSDYVHRVRMDKAEFLLKNSQEKIYEIAARLGYQRPHSFNHAFKKQFGITPQEYRDQFS</sequence>
<dbReference type="PROSITE" id="PS50110">
    <property type="entry name" value="RESPONSE_REGULATORY"/>
    <property type="match status" value="1"/>
</dbReference>
<dbReference type="InterPro" id="IPR020449">
    <property type="entry name" value="Tscrpt_reg_AraC-type_HTH"/>
</dbReference>
<dbReference type="CDD" id="cd17536">
    <property type="entry name" value="REC_YesN-like"/>
    <property type="match status" value="1"/>
</dbReference>
<dbReference type="PANTHER" id="PTHR42713">
    <property type="entry name" value="HISTIDINE KINASE-RELATED"/>
    <property type="match status" value="1"/>
</dbReference>
<dbReference type="InterPro" id="IPR001789">
    <property type="entry name" value="Sig_transdc_resp-reg_receiver"/>
</dbReference>
<dbReference type="GO" id="GO:0000160">
    <property type="term" value="P:phosphorelay signal transduction system"/>
    <property type="evidence" value="ECO:0007669"/>
    <property type="project" value="UniProtKB-KW"/>
</dbReference>
<keyword evidence="6" id="KW-0238">DNA-binding</keyword>
<keyword evidence="7" id="KW-0804">Transcription</keyword>
<gene>
    <name evidence="11" type="ORF">GNP93_11125</name>
</gene>
<dbReference type="GO" id="GO:0005737">
    <property type="term" value="C:cytoplasm"/>
    <property type="evidence" value="ECO:0007669"/>
    <property type="project" value="UniProtKB-SubCell"/>
</dbReference>
<dbReference type="PROSITE" id="PS01124">
    <property type="entry name" value="HTH_ARAC_FAMILY_2"/>
    <property type="match status" value="1"/>
</dbReference>
<dbReference type="GO" id="GO:0003700">
    <property type="term" value="F:DNA-binding transcription factor activity"/>
    <property type="evidence" value="ECO:0007669"/>
    <property type="project" value="InterPro"/>
</dbReference>
<dbReference type="InterPro" id="IPR009057">
    <property type="entry name" value="Homeodomain-like_sf"/>
</dbReference>
<keyword evidence="3 8" id="KW-0597">Phosphoprotein</keyword>
<dbReference type="InterPro" id="IPR018060">
    <property type="entry name" value="HTH_AraC"/>
</dbReference>
<protein>
    <submittedName>
        <fullName evidence="11">Response regulator</fullName>
    </submittedName>
</protein>
<dbReference type="PANTHER" id="PTHR42713:SF3">
    <property type="entry name" value="TRANSCRIPTIONAL REGULATORY PROTEIN HPTR"/>
    <property type="match status" value="1"/>
</dbReference>
<dbReference type="EMBL" id="WNZX01000008">
    <property type="protein sequence ID" value="MUG71230.1"/>
    <property type="molecule type" value="Genomic_DNA"/>
</dbReference>
<keyword evidence="12" id="KW-1185">Reference proteome</keyword>
<keyword evidence="4" id="KW-0902">Two-component regulatory system</keyword>
<comment type="subcellular location">
    <subcellularLocation>
        <location evidence="1">Cytoplasm</location>
    </subcellularLocation>
</comment>
<keyword evidence="2" id="KW-0963">Cytoplasm</keyword>
<evidence type="ECO:0000256" key="8">
    <source>
        <dbReference type="PROSITE-ProRule" id="PRU00169"/>
    </source>
</evidence>
<feature type="domain" description="Response regulatory" evidence="10">
    <location>
        <begin position="3"/>
        <end position="120"/>
    </location>
</feature>
<evidence type="ECO:0000256" key="5">
    <source>
        <dbReference type="ARBA" id="ARBA00023015"/>
    </source>
</evidence>
<dbReference type="Gene3D" id="3.40.50.2300">
    <property type="match status" value="1"/>
</dbReference>
<dbReference type="Pfam" id="PF00072">
    <property type="entry name" value="Response_reg"/>
    <property type="match status" value="1"/>
</dbReference>
<dbReference type="SMART" id="SM00342">
    <property type="entry name" value="HTH_ARAC"/>
    <property type="match status" value="1"/>
</dbReference>
<dbReference type="InterPro" id="IPR018062">
    <property type="entry name" value="HTH_AraC-typ_CS"/>
</dbReference>
<accession>A0A7X3CRY3</accession>
<dbReference type="SUPFAM" id="SSF46689">
    <property type="entry name" value="Homeodomain-like"/>
    <property type="match status" value="1"/>
</dbReference>
<dbReference type="PRINTS" id="PR00032">
    <property type="entry name" value="HTHARAC"/>
</dbReference>
<evidence type="ECO:0000259" key="10">
    <source>
        <dbReference type="PROSITE" id="PS50110"/>
    </source>
</evidence>
<dbReference type="Pfam" id="PF12833">
    <property type="entry name" value="HTH_18"/>
    <property type="match status" value="1"/>
</dbReference>
<dbReference type="Gene3D" id="1.10.10.60">
    <property type="entry name" value="Homeodomain-like"/>
    <property type="match status" value="2"/>
</dbReference>
<feature type="modified residue" description="4-aspartylphosphate" evidence="8">
    <location>
        <position position="55"/>
    </location>
</feature>
<dbReference type="GO" id="GO:0043565">
    <property type="term" value="F:sequence-specific DNA binding"/>
    <property type="evidence" value="ECO:0007669"/>
    <property type="project" value="InterPro"/>
</dbReference>
<organism evidence="11 12">
    <name type="scientific">Paenibacillus validus</name>
    <dbReference type="NCBI Taxonomy" id="44253"/>
    <lineage>
        <taxon>Bacteria</taxon>
        <taxon>Bacillati</taxon>
        <taxon>Bacillota</taxon>
        <taxon>Bacilli</taxon>
        <taxon>Bacillales</taxon>
        <taxon>Paenibacillaceae</taxon>
        <taxon>Paenibacillus</taxon>
    </lineage>
</organism>
<reference evidence="11 12" key="1">
    <citation type="submission" date="2019-11" db="EMBL/GenBank/DDBJ databases">
        <title>Draft genome sequences of five Paenibacillus species of dairy origin.</title>
        <authorList>
            <person name="Olajide A.M."/>
            <person name="Chen S."/>
            <person name="Lapointe G."/>
        </authorList>
    </citation>
    <scope>NUCLEOTIDE SEQUENCE [LARGE SCALE GENOMIC DNA]</scope>
    <source>
        <strain evidence="11 12">2CS3</strain>
    </source>
</reference>
<evidence type="ECO:0000313" key="11">
    <source>
        <dbReference type="EMBL" id="MUG71230.1"/>
    </source>
</evidence>
<keyword evidence="5" id="KW-0805">Transcription regulation</keyword>
<name>A0A7X3CRY3_9BACL</name>
<evidence type="ECO:0000256" key="2">
    <source>
        <dbReference type="ARBA" id="ARBA00022490"/>
    </source>
</evidence>
<comment type="caution">
    <text evidence="11">The sequence shown here is derived from an EMBL/GenBank/DDBJ whole genome shotgun (WGS) entry which is preliminary data.</text>
</comment>
<evidence type="ECO:0000256" key="1">
    <source>
        <dbReference type="ARBA" id="ARBA00004496"/>
    </source>
</evidence>
<dbReference type="InterPro" id="IPR051552">
    <property type="entry name" value="HptR"/>
</dbReference>
<dbReference type="RefSeq" id="WP_054800038.1">
    <property type="nucleotide sequence ID" value="NZ_JBDLZV010000001.1"/>
</dbReference>
<dbReference type="InterPro" id="IPR011006">
    <property type="entry name" value="CheY-like_superfamily"/>
</dbReference>
<evidence type="ECO:0000256" key="7">
    <source>
        <dbReference type="ARBA" id="ARBA00023163"/>
    </source>
</evidence>
<dbReference type="Proteomes" id="UP000450917">
    <property type="component" value="Unassembled WGS sequence"/>
</dbReference>
<evidence type="ECO:0000259" key="9">
    <source>
        <dbReference type="PROSITE" id="PS01124"/>
    </source>
</evidence>
<evidence type="ECO:0000313" key="12">
    <source>
        <dbReference type="Proteomes" id="UP000450917"/>
    </source>
</evidence>
<evidence type="ECO:0000256" key="3">
    <source>
        <dbReference type="ARBA" id="ARBA00022553"/>
    </source>
</evidence>
<evidence type="ECO:0000256" key="4">
    <source>
        <dbReference type="ARBA" id="ARBA00023012"/>
    </source>
</evidence>
<feature type="domain" description="HTH araC/xylS-type" evidence="9">
    <location>
        <begin position="438"/>
        <end position="536"/>
    </location>
</feature>
<dbReference type="SUPFAM" id="SSF52172">
    <property type="entry name" value="CheY-like"/>
    <property type="match status" value="1"/>
</dbReference>
<evidence type="ECO:0000256" key="6">
    <source>
        <dbReference type="ARBA" id="ARBA00023125"/>
    </source>
</evidence>
<dbReference type="PROSITE" id="PS00041">
    <property type="entry name" value="HTH_ARAC_FAMILY_1"/>
    <property type="match status" value="1"/>
</dbReference>
<dbReference type="AlphaFoldDB" id="A0A7X3CRY3"/>
<proteinExistence type="predicted"/>